<reference evidence="1 2" key="1">
    <citation type="journal article" date="2016" name="Front. Microbiol.">
        <title>Comparative Genomics Analysis of Streptomyces Species Reveals Their Adaptation to the Marine Environment and Their Diversity at the Genomic Level.</title>
        <authorList>
            <person name="Tian X."/>
            <person name="Zhang Z."/>
            <person name="Yang T."/>
            <person name="Chen M."/>
            <person name="Li J."/>
            <person name="Chen F."/>
            <person name="Yang J."/>
            <person name="Li W."/>
            <person name="Zhang B."/>
            <person name="Zhang Z."/>
            <person name="Wu J."/>
            <person name="Zhang C."/>
            <person name="Long L."/>
            <person name="Xiao J."/>
        </authorList>
    </citation>
    <scope>NUCLEOTIDE SEQUENCE [LARGE SCALE GENOMIC DNA]</scope>
    <source>
        <strain evidence="1 2">SCSIO 10429</strain>
    </source>
</reference>
<accession>A0A1E7L4E2</accession>
<dbReference type="Proteomes" id="UP000176005">
    <property type="component" value="Unassembled WGS sequence"/>
</dbReference>
<keyword evidence="2" id="KW-1185">Reference proteome</keyword>
<dbReference type="EMBL" id="LJGW01000252">
    <property type="protein sequence ID" value="OEV11049.1"/>
    <property type="molecule type" value="Genomic_DNA"/>
</dbReference>
<dbReference type="AlphaFoldDB" id="A0A1E7L4E2"/>
<proteinExistence type="predicted"/>
<gene>
    <name evidence="1" type="ORF">AN218_14750</name>
</gene>
<dbReference type="InterPro" id="IPR046200">
    <property type="entry name" value="DUF6233"/>
</dbReference>
<name>A0A1E7L4E2_9ACTN</name>
<evidence type="ECO:0000313" key="2">
    <source>
        <dbReference type="Proteomes" id="UP000176005"/>
    </source>
</evidence>
<sequence>MSEFPLPLPPDLERLQVIRAYLGDLQAQQGTIMLFLDLLAATVDGAIAAATPSGPPEGYRIQKMRLPEGRATLHRSDCWINGGVTISRADALLALSDDVTRGELTMCQACRPEEMLEP</sequence>
<evidence type="ECO:0000313" key="1">
    <source>
        <dbReference type="EMBL" id="OEV11049.1"/>
    </source>
</evidence>
<protein>
    <submittedName>
        <fullName evidence="1">Uncharacterized protein</fullName>
    </submittedName>
</protein>
<dbReference type="Pfam" id="PF19746">
    <property type="entry name" value="DUF6233"/>
    <property type="match status" value="1"/>
</dbReference>
<comment type="caution">
    <text evidence="1">The sequence shown here is derived from an EMBL/GenBank/DDBJ whole genome shotgun (WGS) entry which is preliminary data.</text>
</comment>
<dbReference type="RefSeq" id="WP_070017350.1">
    <property type="nucleotide sequence ID" value="NZ_LJGW01000252.1"/>
</dbReference>
<organism evidence="1 2">
    <name type="scientific">Streptomyces nanshensis</name>
    <dbReference type="NCBI Taxonomy" id="518642"/>
    <lineage>
        <taxon>Bacteria</taxon>
        <taxon>Bacillati</taxon>
        <taxon>Actinomycetota</taxon>
        <taxon>Actinomycetes</taxon>
        <taxon>Kitasatosporales</taxon>
        <taxon>Streptomycetaceae</taxon>
        <taxon>Streptomyces</taxon>
    </lineage>
</organism>